<sequence>MSNDIWTLRGSNRNNLLEYVTPHKICVVILIQEFCLIKKMVSQKKQMKLNINRTLFPEAEPESNELNISPIFRRDFCMLVLKLIQSPDKDYEDFIKLLESNKYTLLPELISNFKNLVQKLLESDVGHLMDILIDVFNIPVDSNLNNDRDSMLISKSSKIGIFLRRVRLFFDKLSFSETIGMYKAFRNYILTSKNKVKFDKSKISQDPDDLDAKSHSRLSMDMDLSSINDGGGERFSLSPQVPSKLSFELSDIEKRDIPVGLWSKRQAELFIAQQARLITDNPEQALPPQQLQIKLRDVIATNPEHAEAHFLSYLNCLRVREYGGAVNSLFHFFDRKAPSSYEEDAVRCKGLRYAALNLAILQAQFNRKKDALRALKEAIALAHEANDNVCLQHAQAWMYKLQSEYKDVLIQRSILKSGELNLNYLSSFGLQSYADHAAKHGGLPEHIFEMLSRSDMLNCQHSMADLMATSLCLRSALWALYGRSELACLYSQQLLHLDTSDPSVGTHLYTGGDSIILAISNLANYFTMQGEYMTAWSLVNHGKERVPDSKWWDWSENILYFTESFHKGQWQHAQLAINQLATFDKLESLLRQNELLLVKNDRRGAVECANNVLKNTYDPVLRIRALYLSSKENPRAAILNLCEALHIANFHSIEYWEQLIAIEIANIQLEMGLGYQSTKVIDRSLLSILSHGCCSDMSDSLFLYGKSKIAIASNCSTETKMEIYSEALKILSKAADLARKVENYSKVKTIVYLQAIVCDNIGLIAERNKYAYEFRVLDEEFKTMDSPMNTGQ</sequence>
<feature type="coiled-coil region" evidence="18">
    <location>
        <begin position="358"/>
        <end position="388"/>
    </location>
</feature>
<keyword evidence="12" id="KW-0802">TPR repeat</keyword>
<dbReference type="GO" id="GO:0031145">
    <property type="term" value="P:anaphase-promoting complex-dependent catabolic process"/>
    <property type="evidence" value="ECO:0007669"/>
    <property type="project" value="TreeGrafter"/>
</dbReference>
<dbReference type="InterPro" id="IPR026000">
    <property type="entry name" value="Apc5_dom"/>
</dbReference>
<dbReference type="InterPro" id="IPR048968">
    <property type="entry name" value="Apc5_N"/>
</dbReference>
<organism evidence="21 22">
    <name type="scientific">Rhynocoris fuscipes</name>
    <dbReference type="NCBI Taxonomy" id="488301"/>
    <lineage>
        <taxon>Eukaryota</taxon>
        <taxon>Metazoa</taxon>
        <taxon>Ecdysozoa</taxon>
        <taxon>Arthropoda</taxon>
        <taxon>Hexapoda</taxon>
        <taxon>Insecta</taxon>
        <taxon>Pterygota</taxon>
        <taxon>Neoptera</taxon>
        <taxon>Paraneoptera</taxon>
        <taxon>Hemiptera</taxon>
        <taxon>Heteroptera</taxon>
        <taxon>Panheteroptera</taxon>
        <taxon>Cimicomorpha</taxon>
        <taxon>Reduviidae</taxon>
        <taxon>Harpactorinae</taxon>
        <taxon>Harpactorini</taxon>
        <taxon>Rhynocoris</taxon>
    </lineage>
</organism>
<evidence type="ECO:0000256" key="8">
    <source>
        <dbReference type="ARBA" id="ARBA00022618"/>
    </source>
</evidence>
<proteinExistence type="inferred from homology"/>
<comment type="caution">
    <text evidence="21">The sequence shown here is derived from an EMBL/GenBank/DDBJ whole genome shotgun (WGS) entry which is preliminary data.</text>
</comment>
<keyword evidence="13" id="KW-0206">Cytoskeleton</keyword>
<evidence type="ECO:0000259" key="20">
    <source>
        <dbReference type="Pfam" id="PF21371"/>
    </source>
</evidence>
<dbReference type="InterPro" id="IPR011990">
    <property type="entry name" value="TPR-like_helical_dom_sf"/>
</dbReference>
<dbReference type="EMBL" id="JAPXFL010000010">
    <property type="protein sequence ID" value="KAK9500424.1"/>
    <property type="molecule type" value="Genomic_DNA"/>
</dbReference>
<comment type="subcellular location">
    <subcellularLocation>
        <location evidence="2">Cytoplasm</location>
        <location evidence="2">Cytoskeleton</location>
        <location evidence="2">Spindle</location>
    </subcellularLocation>
    <subcellularLocation>
        <location evidence="1">Nucleus</location>
    </subcellularLocation>
</comment>
<comment type="similarity">
    <text evidence="4">Belongs to the APC5 family.</text>
</comment>
<evidence type="ECO:0000256" key="11">
    <source>
        <dbReference type="ARBA" id="ARBA00022786"/>
    </source>
</evidence>
<keyword evidence="6" id="KW-0963">Cytoplasm</keyword>
<dbReference type="PANTHER" id="PTHR12830:SF9">
    <property type="entry name" value="ANAPHASE-PROMOTING COMPLEX SUBUNIT 5"/>
    <property type="match status" value="1"/>
</dbReference>
<evidence type="ECO:0000256" key="1">
    <source>
        <dbReference type="ARBA" id="ARBA00004123"/>
    </source>
</evidence>
<keyword evidence="8" id="KW-0132">Cell division</keyword>
<evidence type="ECO:0000256" key="2">
    <source>
        <dbReference type="ARBA" id="ARBA00004186"/>
    </source>
</evidence>
<evidence type="ECO:0000256" key="12">
    <source>
        <dbReference type="ARBA" id="ARBA00022803"/>
    </source>
</evidence>
<protein>
    <recommendedName>
        <fullName evidence="5">Anaphase-promoting complex subunit 5</fullName>
    </recommendedName>
    <alternativeName>
        <fullName evidence="16">Cyclosome subunit 5</fullName>
    </alternativeName>
</protein>
<keyword evidence="7" id="KW-0597">Phosphoprotein</keyword>
<dbReference type="PANTHER" id="PTHR12830">
    <property type="entry name" value="ANAPHASE-PROMOTING COMPLEX SUBUNIT 5"/>
    <property type="match status" value="1"/>
</dbReference>
<evidence type="ECO:0000256" key="3">
    <source>
        <dbReference type="ARBA" id="ARBA00004906"/>
    </source>
</evidence>
<dbReference type="Proteomes" id="UP001461498">
    <property type="component" value="Unassembled WGS sequence"/>
</dbReference>
<evidence type="ECO:0000256" key="5">
    <source>
        <dbReference type="ARBA" id="ARBA00016066"/>
    </source>
</evidence>
<dbReference type="Pfam" id="PF21371">
    <property type="entry name" value="Apc5_N"/>
    <property type="match status" value="1"/>
</dbReference>
<dbReference type="GO" id="GO:0005680">
    <property type="term" value="C:anaphase-promoting complex"/>
    <property type="evidence" value="ECO:0007669"/>
    <property type="project" value="InterPro"/>
</dbReference>
<dbReference type="EMBL" id="JAPXFL010000010">
    <property type="protein sequence ID" value="KAK9500423.1"/>
    <property type="molecule type" value="Genomic_DNA"/>
</dbReference>
<keyword evidence="9" id="KW-0677">Repeat</keyword>
<keyword evidence="14" id="KW-0539">Nucleus</keyword>
<evidence type="ECO:0000256" key="7">
    <source>
        <dbReference type="ARBA" id="ARBA00022553"/>
    </source>
</evidence>
<gene>
    <name evidence="21" type="ORF">O3M35_001692</name>
</gene>
<keyword evidence="11" id="KW-0833">Ubl conjugation pathway</keyword>
<dbReference type="AlphaFoldDB" id="A0AAW1CQ16"/>
<name>A0AAW1CQ16_9HEMI</name>
<feature type="domain" description="Anaphase-promoting complex subunit 5" evidence="19">
    <location>
        <begin position="309"/>
        <end position="404"/>
    </location>
</feature>
<evidence type="ECO:0000256" key="13">
    <source>
        <dbReference type="ARBA" id="ARBA00023212"/>
    </source>
</evidence>
<evidence type="ECO:0000313" key="22">
    <source>
        <dbReference type="Proteomes" id="UP001461498"/>
    </source>
</evidence>
<evidence type="ECO:0000256" key="14">
    <source>
        <dbReference type="ARBA" id="ARBA00023242"/>
    </source>
</evidence>
<dbReference type="CDD" id="cd16270">
    <property type="entry name" value="Apc5_N"/>
    <property type="match status" value="1"/>
</dbReference>
<keyword evidence="18" id="KW-0175">Coiled coil</keyword>
<dbReference type="Pfam" id="PF12862">
    <property type="entry name" value="ANAPC5"/>
    <property type="match status" value="1"/>
</dbReference>
<evidence type="ECO:0000256" key="16">
    <source>
        <dbReference type="ARBA" id="ARBA00031069"/>
    </source>
</evidence>
<evidence type="ECO:0000256" key="10">
    <source>
        <dbReference type="ARBA" id="ARBA00022776"/>
    </source>
</evidence>
<comment type="function">
    <text evidence="17">Component of the anaphase promoting complex/cyclosome (APC/C), a cell cycle-regulated E3 ubiquitin ligase that controls progression through mitosis and the G1 phase of the cell cycle. The APC/C complex acts by mediating ubiquitination and subsequent degradation of target proteins: it mainly mediates the formation of 'Lys-11'-linked polyubiquitin chains and, to a lower extent, the formation of 'Lys-48'- and 'Lys-63'-linked polyubiquitin chains. The APC/C complex catalyzes assembly of branched 'Lys-11'-/'Lys-48'-linked branched ubiquitin chains on target proteins.</text>
</comment>
<keyword evidence="15" id="KW-0131">Cell cycle</keyword>
<dbReference type="EMBL" id="JAPXFL010000010">
    <property type="protein sequence ID" value="KAK9500422.1"/>
    <property type="molecule type" value="Genomic_DNA"/>
</dbReference>
<keyword evidence="22" id="KW-1185">Reference proteome</keyword>
<evidence type="ECO:0000259" key="19">
    <source>
        <dbReference type="Pfam" id="PF12862"/>
    </source>
</evidence>
<dbReference type="Gene3D" id="1.25.40.10">
    <property type="entry name" value="Tetratricopeptide repeat domain"/>
    <property type="match status" value="1"/>
</dbReference>
<comment type="pathway">
    <text evidence="3">Protein modification; protein ubiquitination.</text>
</comment>
<evidence type="ECO:0000256" key="18">
    <source>
        <dbReference type="SAM" id="Coils"/>
    </source>
</evidence>
<evidence type="ECO:0000256" key="17">
    <source>
        <dbReference type="ARBA" id="ARBA00045696"/>
    </source>
</evidence>
<reference evidence="21 22" key="1">
    <citation type="submission" date="2022-12" db="EMBL/GenBank/DDBJ databases">
        <title>Chromosome-level genome assembly of true bugs.</title>
        <authorList>
            <person name="Ma L."/>
            <person name="Li H."/>
        </authorList>
    </citation>
    <scope>NUCLEOTIDE SEQUENCE [LARGE SCALE GENOMIC DNA]</scope>
    <source>
        <strain evidence="21">Lab_2022b</strain>
    </source>
</reference>
<feature type="domain" description="Anaphase-promoting complex subunit 5 N-terminal" evidence="20">
    <location>
        <begin position="67"/>
        <end position="192"/>
    </location>
</feature>
<evidence type="ECO:0000256" key="9">
    <source>
        <dbReference type="ARBA" id="ARBA00022737"/>
    </source>
</evidence>
<dbReference type="GO" id="GO:0045842">
    <property type="term" value="P:positive regulation of mitotic metaphase/anaphase transition"/>
    <property type="evidence" value="ECO:0007669"/>
    <property type="project" value="TreeGrafter"/>
</dbReference>
<evidence type="ECO:0000256" key="6">
    <source>
        <dbReference type="ARBA" id="ARBA00022490"/>
    </source>
</evidence>
<evidence type="ECO:0000256" key="15">
    <source>
        <dbReference type="ARBA" id="ARBA00023306"/>
    </source>
</evidence>
<evidence type="ECO:0000256" key="4">
    <source>
        <dbReference type="ARBA" id="ARBA00007450"/>
    </source>
</evidence>
<dbReference type="GO" id="GO:0070979">
    <property type="term" value="P:protein K11-linked ubiquitination"/>
    <property type="evidence" value="ECO:0007669"/>
    <property type="project" value="TreeGrafter"/>
</dbReference>
<dbReference type="InterPro" id="IPR037679">
    <property type="entry name" value="Apc5"/>
</dbReference>
<dbReference type="GO" id="GO:0005819">
    <property type="term" value="C:spindle"/>
    <property type="evidence" value="ECO:0007669"/>
    <property type="project" value="UniProtKB-SubCell"/>
</dbReference>
<accession>A0AAW1CQ16</accession>
<keyword evidence="10" id="KW-0498">Mitosis</keyword>
<dbReference type="GO" id="GO:0051301">
    <property type="term" value="P:cell division"/>
    <property type="evidence" value="ECO:0007669"/>
    <property type="project" value="UniProtKB-KW"/>
</dbReference>
<evidence type="ECO:0000313" key="21">
    <source>
        <dbReference type="EMBL" id="KAK9500422.1"/>
    </source>
</evidence>